<accession>A0A2J6QDP5</accession>
<evidence type="ECO:0000259" key="2">
    <source>
        <dbReference type="Pfam" id="PF20150"/>
    </source>
</evidence>
<protein>
    <recommendedName>
        <fullName evidence="2">2EXR domain-containing protein</fullName>
    </recommendedName>
</protein>
<evidence type="ECO:0000313" key="3">
    <source>
        <dbReference type="EMBL" id="PMD24391.1"/>
    </source>
</evidence>
<dbReference type="EMBL" id="KZ613473">
    <property type="protein sequence ID" value="PMD24391.1"/>
    <property type="molecule type" value="Genomic_DNA"/>
</dbReference>
<dbReference type="PANTHER" id="PTHR35910:SF6">
    <property type="entry name" value="2EXR DOMAIN-CONTAINING PROTEIN"/>
    <property type="match status" value="1"/>
</dbReference>
<keyword evidence="4" id="KW-1185">Reference proteome</keyword>
<sequence length="372" mass="40727">MALSYDSNMSAPYPSLPYPNSIPTSPPRSTSPSPSPSTTSTTSSPQFPLFTHLPPELRLKIWLLTLPPPRLVPLTYTSITSTSPPSLRGCTSPAAIPVTLHINHESRVLALSYYTLSFGLSGSISTSPSLDPSISPSSSLENKIYFSPARNDILFFGLPTHHATHQQNQQEAIKSFLHACTLVSPTSTGFGTVKRLAVQKSLFTSPSTPYPSPSWIEGGGAGGKTTTLHLRIFWERIRRSFTSVEEVLFVDNPSDALVAFNENDSAFDRNGDEGDGWIGQGSGKSEGLCWPGDELGVWCWERERFGGMVGRVVGCVEGEWGWVAPRWRVVGCRMGEEGRGEVEVEARRRKEEGLVRRMRELFGHEGISNAVC</sequence>
<reference evidence="3 4" key="1">
    <citation type="submission" date="2016-05" db="EMBL/GenBank/DDBJ databases">
        <title>A degradative enzymes factory behind the ericoid mycorrhizal symbiosis.</title>
        <authorList>
            <consortium name="DOE Joint Genome Institute"/>
            <person name="Martino E."/>
            <person name="Morin E."/>
            <person name="Grelet G."/>
            <person name="Kuo A."/>
            <person name="Kohler A."/>
            <person name="Daghino S."/>
            <person name="Barry K."/>
            <person name="Choi C."/>
            <person name="Cichocki N."/>
            <person name="Clum A."/>
            <person name="Copeland A."/>
            <person name="Hainaut M."/>
            <person name="Haridas S."/>
            <person name="Labutti K."/>
            <person name="Lindquist E."/>
            <person name="Lipzen A."/>
            <person name="Khouja H.-R."/>
            <person name="Murat C."/>
            <person name="Ohm R."/>
            <person name="Olson A."/>
            <person name="Spatafora J."/>
            <person name="Veneault-Fourrey C."/>
            <person name="Henrissat B."/>
            <person name="Grigoriev I."/>
            <person name="Martin F."/>
            <person name="Perotto S."/>
        </authorList>
    </citation>
    <scope>NUCLEOTIDE SEQUENCE [LARGE SCALE GENOMIC DNA]</scope>
    <source>
        <strain evidence="3 4">UAMH 7357</strain>
    </source>
</reference>
<dbReference type="AlphaFoldDB" id="A0A2J6QDP5"/>
<name>A0A2J6QDP5_9HELO</name>
<dbReference type="OrthoDB" id="3557569at2759"/>
<gene>
    <name evidence="3" type="ORF">NA56DRAFT_656797</name>
</gene>
<feature type="compositionally biased region" description="Polar residues" evidence="1">
    <location>
        <begin position="1"/>
        <end position="10"/>
    </location>
</feature>
<feature type="domain" description="2EXR" evidence="2">
    <location>
        <begin position="47"/>
        <end position="150"/>
    </location>
</feature>
<evidence type="ECO:0000313" key="4">
    <source>
        <dbReference type="Proteomes" id="UP000235672"/>
    </source>
</evidence>
<dbReference type="Proteomes" id="UP000235672">
    <property type="component" value="Unassembled WGS sequence"/>
</dbReference>
<dbReference type="Pfam" id="PF20150">
    <property type="entry name" value="2EXR"/>
    <property type="match status" value="1"/>
</dbReference>
<feature type="region of interest" description="Disordered" evidence="1">
    <location>
        <begin position="1"/>
        <end position="48"/>
    </location>
</feature>
<evidence type="ECO:0000256" key="1">
    <source>
        <dbReference type="SAM" id="MobiDB-lite"/>
    </source>
</evidence>
<organism evidence="3 4">
    <name type="scientific">Hyaloscypha hepaticicola</name>
    <dbReference type="NCBI Taxonomy" id="2082293"/>
    <lineage>
        <taxon>Eukaryota</taxon>
        <taxon>Fungi</taxon>
        <taxon>Dikarya</taxon>
        <taxon>Ascomycota</taxon>
        <taxon>Pezizomycotina</taxon>
        <taxon>Leotiomycetes</taxon>
        <taxon>Helotiales</taxon>
        <taxon>Hyaloscyphaceae</taxon>
        <taxon>Hyaloscypha</taxon>
    </lineage>
</organism>
<dbReference type="InterPro" id="IPR045518">
    <property type="entry name" value="2EXR"/>
</dbReference>
<proteinExistence type="predicted"/>
<dbReference type="PANTHER" id="PTHR35910">
    <property type="entry name" value="2EXR DOMAIN-CONTAINING PROTEIN"/>
    <property type="match status" value="1"/>
</dbReference>
<feature type="compositionally biased region" description="Low complexity" evidence="1">
    <location>
        <begin position="27"/>
        <end position="45"/>
    </location>
</feature>